<evidence type="ECO:0008006" key="5">
    <source>
        <dbReference type="Google" id="ProtNLM"/>
    </source>
</evidence>
<keyword evidence="2" id="KW-0472">Membrane</keyword>
<dbReference type="AlphaFoldDB" id="A0A660LIU5"/>
<feature type="compositionally biased region" description="Pro residues" evidence="1">
    <location>
        <begin position="341"/>
        <end position="390"/>
    </location>
</feature>
<dbReference type="EMBL" id="RBIL01000001">
    <property type="protein sequence ID" value="RKQ94020.1"/>
    <property type="molecule type" value="Genomic_DNA"/>
</dbReference>
<feature type="transmembrane region" description="Helical" evidence="2">
    <location>
        <begin position="74"/>
        <end position="94"/>
    </location>
</feature>
<feature type="transmembrane region" description="Helical" evidence="2">
    <location>
        <begin position="124"/>
        <end position="143"/>
    </location>
</feature>
<feature type="compositionally biased region" description="Basic and acidic residues" evidence="1">
    <location>
        <begin position="515"/>
        <end position="541"/>
    </location>
</feature>
<dbReference type="Proteomes" id="UP000278962">
    <property type="component" value="Unassembled WGS sequence"/>
</dbReference>
<accession>A0A660LIU5</accession>
<evidence type="ECO:0000313" key="3">
    <source>
        <dbReference type="EMBL" id="RKQ94020.1"/>
    </source>
</evidence>
<sequence length="541" mass="56733">MATPSLRPLSLGEILDAGIKVCTRHWKTLALCVIVPLLPLSILQVLLIGSIDAEQLEFLPETDTSTTSADDIEAGVWVTLGITALIGVVSFLVVNTACFKAVADAWLGATPEAGRSLRFGISRAPRIFVLSLIAAPPVLLGFVLCLVPGFWLVTVWSLALAASLFERVGPFKALGRSYGLIRERFWATLLLLIVSWLLVGILGGIISSIPSAFAEIFASENRLAAAVANVVGTTLGNVITYPFSAAVLTILYFDQRIRKEGFDVQMLAEGLGRSFDPDAPIPAPLEPGQYTPPPQGWQPQGQYGGWNVPSHQDAPLRWGPAAQNPPDARPPEESPWMRPAPGAPGAPPQGGPGGPPQGAPGGPPSGPSRWAPPTPPAGPPPAAPAGPPTGPGGSQPAGAGGSLWDRPAEGAPRTSTDEEARWGRPSEAPPSTDEARSGRPSEGAPATPDEEARWGRPPATPGDGLTSGSPLGDEAAPTDPLPPVDEPTDPLPPKEEPPAWESRWGASSPFGESPWEDKKDKKDKDRADWQPPEEPRGPGGL</sequence>
<keyword evidence="2" id="KW-0812">Transmembrane</keyword>
<feature type="region of interest" description="Disordered" evidence="1">
    <location>
        <begin position="275"/>
        <end position="541"/>
    </location>
</feature>
<feature type="transmembrane region" description="Helical" evidence="2">
    <location>
        <begin position="29"/>
        <end position="51"/>
    </location>
</feature>
<protein>
    <recommendedName>
        <fullName evidence="5">Glycerophosphoryl diester phosphodiesterase family protein</fullName>
    </recommendedName>
</protein>
<comment type="caution">
    <text evidence="3">The sequence shown here is derived from an EMBL/GenBank/DDBJ whole genome shotgun (WGS) entry which is preliminary data.</text>
</comment>
<evidence type="ECO:0000256" key="1">
    <source>
        <dbReference type="SAM" id="MobiDB-lite"/>
    </source>
</evidence>
<keyword evidence="4" id="KW-1185">Reference proteome</keyword>
<proteinExistence type="predicted"/>
<dbReference type="RefSeq" id="WP_170178734.1">
    <property type="nucleotide sequence ID" value="NZ_RBIL01000001.1"/>
</dbReference>
<evidence type="ECO:0000256" key="2">
    <source>
        <dbReference type="SAM" id="Phobius"/>
    </source>
</evidence>
<evidence type="ECO:0000313" key="4">
    <source>
        <dbReference type="Proteomes" id="UP000278962"/>
    </source>
</evidence>
<gene>
    <name evidence="3" type="ORF">C8N24_3896</name>
</gene>
<feature type="compositionally biased region" description="Pro residues" evidence="1">
    <location>
        <begin position="479"/>
        <end position="491"/>
    </location>
</feature>
<feature type="compositionally biased region" description="Pro residues" evidence="1">
    <location>
        <begin position="279"/>
        <end position="296"/>
    </location>
</feature>
<feature type="transmembrane region" description="Helical" evidence="2">
    <location>
        <begin position="226"/>
        <end position="253"/>
    </location>
</feature>
<reference evidence="3 4" key="1">
    <citation type="submission" date="2018-10" db="EMBL/GenBank/DDBJ databases">
        <title>Genomic Encyclopedia of Archaeal and Bacterial Type Strains, Phase II (KMG-II): from individual species to whole genera.</title>
        <authorList>
            <person name="Goeker M."/>
        </authorList>
    </citation>
    <scope>NUCLEOTIDE SEQUENCE [LARGE SCALE GENOMIC DNA]</scope>
    <source>
        <strain evidence="3 4">DSM 14954</strain>
    </source>
</reference>
<feature type="transmembrane region" description="Helical" evidence="2">
    <location>
        <begin position="185"/>
        <end position="206"/>
    </location>
</feature>
<keyword evidence="2" id="KW-1133">Transmembrane helix</keyword>
<organism evidence="3 4">
    <name type="scientific">Solirubrobacter pauli</name>
    <dbReference type="NCBI Taxonomy" id="166793"/>
    <lineage>
        <taxon>Bacteria</taxon>
        <taxon>Bacillati</taxon>
        <taxon>Actinomycetota</taxon>
        <taxon>Thermoleophilia</taxon>
        <taxon>Solirubrobacterales</taxon>
        <taxon>Solirubrobacteraceae</taxon>
        <taxon>Solirubrobacter</taxon>
    </lineage>
</organism>
<name>A0A660LIU5_9ACTN</name>
<feature type="compositionally biased region" description="Basic and acidic residues" evidence="1">
    <location>
        <begin position="415"/>
        <end position="424"/>
    </location>
</feature>
<feature type="compositionally biased region" description="Gly residues" evidence="1">
    <location>
        <begin position="391"/>
        <end position="401"/>
    </location>
</feature>